<evidence type="ECO:0008006" key="3">
    <source>
        <dbReference type="Google" id="ProtNLM"/>
    </source>
</evidence>
<organism evidence="1 2">
    <name type="scientific">Polyplosphaeria fusca</name>
    <dbReference type="NCBI Taxonomy" id="682080"/>
    <lineage>
        <taxon>Eukaryota</taxon>
        <taxon>Fungi</taxon>
        <taxon>Dikarya</taxon>
        <taxon>Ascomycota</taxon>
        <taxon>Pezizomycotina</taxon>
        <taxon>Dothideomycetes</taxon>
        <taxon>Pleosporomycetidae</taxon>
        <taxon>Pleosporales</taxon>
        <taxon>Tetraplosphaeriaceae</taxon>
        <taxon>Polyplosphaeria</taxon>
    </lineage>
</organism>
<evidence type="ECO:0000313" key="1">
    <source>
        <dbReference type="EMBL" id="KAF2732302.1"/>
    </source>
</evidence>
<reference evidence="1" key="1">
    <citation type="journal article" date="2020" name="Stud. Mycol.">
        <title>101 Dothideomycetes genomes: a test case for predicting lifestyles and emergence of pathogens.</title>
        <authorList>
            <person name="Haridas S."/>
            <person name="Albert R."/>
            <person name="Binder M."/>
            <person name="Bloem J."/>
            <person name="Labutti K."/>
            <person name="Salamov A."/>
            <person name="Andreopoulos B."/>
            <person name="Baker S."/>
            <person name="Barry K."/>
            <person name="Bills G."/>
            <person name="Bluhm B."/>
            <person name="Cannon C."/>
            <person name="Castanera R."/>
            <person name="Culley D."/>
            <person name="Daum C."/>
            <person name="Ezra D."/>
            <person name="Gonzalez J."/>
            <person name="Henrissat B."/>
            <person name="Kuo A."/>
            <person name="Liang C."/>
            <person name="Lipzen A."/>
            <person name="Lutzoni F."/>
            <person name="Magnuson J."/>
            <person name="Mondo S."/>
            <person name="Nolan M."/>
            <person name="Ohm R."/>
            <person name="Pangilinan J."/>
            <person name="Park H.-J."/>
            <person name="Ramirez L."/>
            <person name="Alfaro M."/>
            <person name="Sun H."/>
            <person name="Tritt A."/>
            <person name="Yoshinaga Y."/>
            <person name="Zwiers L.-H."/>
            <person name="Turgeon B."/>
            <person name="Goodwin S."/>
            <person name="Spatafora J."/>
            <person name="Crous P."/>
            <person name="Grigoriev I."/>
        </authorList>
    </citation>
    <scope>NUCLEOTIDE SEQUENCE</scope>
    <source>
        <strain evidence="1">CBS 125425</strain>
    </source>
</reference>
<accession>A0A9P4QR82</accession>
<name>A0A9P4QR82_9PLEO</name>
<evidence type="ECO:0000313" key="2">
    <source>
        <dbReference type="Proteomes" id="UP000799444"/>
    </source>
</evidence>
<dbReference type="InterPro" id="IPR053226">
    <property type="entry name" value="Pyrrolopyrazine_biosynth_F"/>
</dbReference>
<dbReference type="AlphaFoldDB" id="A0A9P4QR82"/>
<gene>
    <name evidence="1" type="ORF">EJ04DRAFT_441266</name>
</gene>
<dbReference type="Proteomes" id="UP000799444">
    <property type="component" value="Unassembled WGS sequence"/>
</dbReference>
<keyword evidence="2" id="KW-1185">Reference proteome</keyword>
<dbReference type="SUPFAM" id="SSF52540">
    <property type="entry name" value="P-loop containing nucleoside triphosphate hydrolases"/>
    <property type="match status" value="1"/>
</dbReference>
<dbReference type="PANTHER" id="PTHR48419">
    <property type="entry name" value="SULFOTRANSFERASE DOMAIN-CONTAINING PROTEIN"/>
    <property type="match status" value="1"/>
</dbReference>
<dbReference type="EMBL" id="ML996179">
    <property type="protein sequence ID" value="KAF2732302.1"/>
    <property type="molecule type" value="Genomic_DNA"/>
</dbReference>
<comment type="caution">
    <text evidence="1">The sequence shown here is derived from an EMBL/GenBank/DDBJ whole genome shotgun (WGS) entry which is preliminary data.</text>
</comment>
<protein>
    <recommendedName>
        <fullName evidence="3">Sulfotransferase</fullName>
    </recommendedName>
</protein>
<dbReference type="OrthoDB" id="3650366at2759"/>
<proteinExistence type="predicted"/>
<dbReference type="PANTHER" id="PTHR48419:SF1">
    <property type="entry name" value="SULFOTRANSFERASE DOMAIN-CONTAINING PROTEIN"/>
    <property type="match status" value="1"/>
</dbReference>
<dbReference type="InterPro" id="IPR027417">
    <property type="entry name" value="P-loop_NTPase"/>
</dbReference>
<sequence>MGDHGSVKYEVHASDHVVPSKAVYNVLFTQPRTCSHLLLRILNLPQQPSIYAHPSSGYFFISAMQKRFSDGRIGKYITEWTEEQKVDFRDSMNQSAERVENWIKEVQNAGKGTIFKEHTSWFIDSAWEEKFLRGLHNAEEVDWSSISNNESVGRDTTRTAGNETVLSDDTLKKLRPTFLIRHPALAFPSLAKSSIDVINSADAQFFSLTYHWSRRLYEWYSANLSEEQKQTNREDLQSPIILDADDILEPALVRKYADAIGLDTSALRFEWEVATQGELEKASGLARRMKSTLFASTSVEKGKSSEGVNIEAETKKWVEEYGQEIADRLAYLVEKAMPDFEWLKERRMRVPKVDEQGPASYAMNYSS</sequence>